<accession>A0A9E7C1T2</accession>
<evidence type="ECO:0008006" key="4">
    <source>
        <dbReference type="Google" id="ProtNLM"/>
    </source>
</evidence>
<dbReference type="Proteomes" id="UP001162834">
    <property type="component" value="Chromosome"/>
</dbReference>
<feature type="signal peptide" evidence="1">
    <location>
        <begin position="1"/>
        <end position="23"/>
    </location>
</feature>
<evidence type="ECO:0000256" key="1">
    <source>
        <dbReference type="SAM" id="SignalP"/>
    </source>
</evidence>
<evidence type="ECO:0000313" key="3">
    <source>
        <dbReference type="Proteomes" id="UP001162834"/>
    </source>
</evidence>
<dbReference type="KEGG" id="sbae:DSM104329_04147"/>
<evidence type="ECO:0000313" key="2">
    <source>
        <dbReference type="EMBL" id="UGS37726.1"/>
    </source>
</evidence>
<protein>
    <recommendedName>
        <fullName evidence="4">CARDB domain-containing protein</fullName>
    </recommendedName>
</protein>
<feature type="chain" id="PRO_5038352419" description="CARDB domain-containing protein" evidence="1">
    <location>
        <begin position="24"/>
        <end position="246"/>
    </location>
</feature>
<reference evidence="2" key="1">
    <citation type="journal article" date="2022" name="Int. J. Syst. Evol. Microbiol.">
        <title>Pseudomonas aegrilactucae sp. nov. and Pseudomonas morbosilactucae sp. nov., pathogens causing bacterial rot of lettuce in Japan.</title>
        <authorList>
            <person name="Sawada H."/>
            <person name="Fujikawa T."/>
            <person name="Satou M."/>
        </authorList>
    </citation>
    <scope>NUCLEOTIDE SEQUENCE</scope>
    <source>
        <strain evidence="2">0166_1</strain>
    </source>
</reference>
<name>A0A9E7C1T2_9ACTN</name>
<dbReference type="RefSeq" id="WP_259311771.1">
    <property type="nucleotide sequence ID" value="NZ_CP087164.1"/>
</dbReference>
<organism evidence="2 3">
    <name type="scientific">Capillimicrobium parvum</name>
    <dbReference type="NCBI Taxonomy" id="2884022"/>
    <lineage>
        <taxon>Bacteria</taxon>
        <taxon>Bacillati</taxon>
        <taxon>Actinomycetota</taxon>
        <taxon>Thermoleophilia</taxon>
        <taxon>Solirubrobacterales</taxon>
        <taxon>Capillimicrobiaceae</taxon>
        <taxon>Capillimicrobium</taxon>
    </lineage>
</organism>
<dbReference type="EMBL" id="CP087164">
    <property type="protein sequence ID" value="UGS37726.1"/>
    <property type="molecule type" value="Genomic_DNA"/>
</dbReference>
<proteinExistence type="predicted"/>
<gene>
    <name evidence="2" type="ORF">DSM104329_04147</name>
</gene>
<keyword evidence="1" id="KW-0732">Signal</keyword>
<keyword evidence="3" id="KW-1185">Reference proteome</keyword>
<dbReference type="AlphaFoldDB" id="A0A9E7C1T2"/>
<sequence>MRKLAILSVALVAVLGTAAVAVAQSGSYGVTASTSPAKPGSLKKPLAISVKFGVQWNGGGRAFSTEGFKVAFAGVRTNGKRFKTCTAAKINAAQSDRGCSRAALVGTGTVHNLAGNAADINDTSITCDLNVKIYNAGNKRAAIFLAGNPPQCVIPISQALDARWVRAGSGEALQFSIPSNLRHPVTGVDNSIISLNATINRKTTGRGKKKVAYMESIGCNGNKRGITLTLTPESGAQTSTQASANC</sequence>